<dbReference type="OrthoDB" id="9789940at2"/>
<comment type="subcellular location">
    <subcellularLocation>
        <location evidence="6">Cell membrane</location>
        <topology evidence="6">Multi-pass membrane protein</topology>
    </subcellularLocation>
    <subcellularLocation>
        <location evidence="1">Membrane</location>
    </subcellularLocation>
</comment>
<dbReference type="AlphaFoldDB" id="A0A4V3CWB6"/>
<keyword evidence="3 6" id="KW-0812">Transmembrane</keyword>
<evidence type="ECO:0000313" key="7">
    <source>
        <dbReference type="EMBL" id="TDP85758.1"/>
    </source>
</evidence>
<dbReference type="GO" id="GO:0005886">
    <property type="term" value="C:plasma membrane"/>
    <property type="evidence" value="ECO:0007669"/>
    <property type="project" value="UniProtKB-SubCell"/>
</dbReference>
<evidence type="ECO:0000313" key="8">
    <source>
        <dbReference type="Proteomes" id="UP000294593"/>
    </source>
</evidence>
<dbReference type="InterPro" id="IPR045214">
    <property type="entry name" value="Surf1/Surf4"/>
</dbReference>
<dbReference type="PANTHER" id="PTHR23427">
    <property type="entry name" value="SURFEIT LOCUS PROTEIN"/>
    <property type="match status" value="1"/>
</dbReference>
<proteinExistence type="inferred from homology"/>
<protein>
    <recommendedName>
        <fullName evidence="6">SURF1-like protein</fullName>
    </recommendedName>
</protein>
<dbReference type="EMBL" id="SNXW01000002">
    <property type="protein sequence ID" value="TDP85758.1"/>
    <property type="molecule type" value="Genomic_DNA"/>
</dbReference>
<comment type="caution">
    <text evidence="7">The sequence shown here is derived from an EMBL/GenBank/DDBJ whole genome shotgun (WGS) entry which is preliminary data.</text>
</comment>
<dbReference type="Proteomes" id="UP000294593">
    <property type="component" value="Unassembled WGS sequence"/>
</dbReference>
<gene>
    <name evidence="7" type="ORF">EV672_102107</name>
</gene>
<name>A0A4V3CWB6_9BURK</name>
<dbReference type="InterPro" id="IPR002994">
    <property type="entry name" value="Surf1/Shy1"/>
</dbReference>
<evidence type="ECO:0000256" key="2">
    <source>
        <dbReference type="ARBA" id="ARBA00007165"/>
    </source>
</evidence>
<comment type="caution">
    <text evidence="6">Lacks conserved residue(s) required for the propagation of feature annotation.</text>
</comment>
<evidence type="ECO:0000256" key="4">
    <source>
        <dbReference type="ARBA" id="ARBA00022989"/>
    </source>
</evidence>
<keyword evidence="4 6" id="KW-1133">Transmembrane helix</keyword>
<feature type="transmembrane region" description="Helical" evidence="6">
    <location>
        <begin position="228"/>
        <end position="248"/>
    </location>
</feature>
<keyword evidence="6" id="KW-1003">Cell membrane</keyword>
<dbReference type="PROSITE" id="PS50895">
    <property type="entry name" value="SURF1"/>
    <property type="match status" value="1"/>
</dbReference>
<organism evidence="7 8">
    <name type="scientific">Aquabacterium commune</name>
    <dbReference type="NCBI Taxonomy" id="70586"/>
    <lineage>
        <taxon>Bacteria</taxon>
        <taxon>Pseudomonadati</taxon>
        <taxon>Pseudomonadota</taxon>
        <taxon>Betaproteobacteria</taxon>
        <taxon>Burkholderiales</taxon>
        <taxon>Aquabacterium</taxon>
    </lineage>
</organism>
<sequence>MNPVCTRWVAVLAGVLTCLATAGLGRWQLQRADDKLSAAALMQRRATEAAWTAADWPCASADRQASVDLPVDRPAQLRGRWLGDRTVFLDNRPMDGSSGFIVLTPLRLSHGPCQGQVLLVQRGWVPRDVRDRQRLPAWQDSDAEVSVPGRVAQQPSRTYAIGDEALPDARLHRVIRQNADAAFWQAWLGQAPLAGALLQTDDERPSGVALLRHWTAPDAGVGKHQAYAAQWFALSAIAAGLTLWFQFLRPLYRARARALAQPDPSRP</sequence>
<evidence type="ECO:0000256" key="3">
    <source>
        <dbReference type="ARBA" id="ARBA00022692"/>
    </source>
</evidence>
<evidence type="ECO:0000256" key="6">
    <source>
        <dbReference type="RuleBase" id="RU363076"/>
    </source>
</evidence>
<evidence type="ECO:0000256" key="5">
    <source>
        <dbReference type="ARBA" id="ARBA00023136"/>
    </source>
</evidence>
<keyword evidence="5 6" id="KW-0472">Membrane</keyword>
<reference evidence="7 8" key="1">
    <citation type="submission" date="2019-03" db="EMBL/GenBank/DDBJ databases">
        <title>Genomic Encyclopedia of Type Strains, Phase IV (KMG-IV): sequencing the most valuable type-strain genomes for metagenomic binning, comparative biology and taxonomic classification.</title>
        <authorList>
            <person name="Goeker M."/>
        </authorList>
    </citation>
    <scope>NUCLEOTIDE SEQUENCE [LARGE SCALE GENOMIC DNA]</scope>
    <source>
        <strain evidence="7 8">DSM 11901</strain>
    </source>
</reference>
<dbReference type="Pfam" id="PF02104">
    <property type="entry name" value="SURF1"/>
    <property type="match status" value="1"/>
</dbReference>
<comment type="similarity">
    <text evidence="2 6">Belongs to the SURF1 family.</text>
</comment>
<dbReference type="CDD" id="cd06662">
    <property type="entry name" value="SURF1"/>
    <property type="match status" value="1"/>
</dbReference>
<accession>A0A4V3CWB6</accession>
<dbReference type="PANTHER" id="PTHR23427:SF2">
    <property type="entry name" value="SURFEIT LOCUS PROTEIN 1"/>
    <property type="match status" value="1"/>
</dbReference>
<keyword evidence="8" id="KW-1185">Reference proteome</keyword>
<evidence type="ECO:0000256" key="1">
    <source>
        <dbReference type="ARBA" id="ARBA00004370"/>
    </source>
</evidence>